<dbReference type="Pfam" id="PF13407">
    <property type="entry name" value="Peripla_BP_4"/>
    <property type="match status" value="1"/>
</dbReference>
<dbReference type="PANTHER" id="PTHR46847:SF1">
    <property type="entry name" value="D-ALLOSE-BINDING PERIPLASMIC PROTEIN-RELATED"/>
    <property type="match status" value="1"/>
</dbReference>
<evidence type="ECO:0000256" key="4">
    <source>
        <dbReference type="SAM" id="SignalP"/>
    </source>
</evidence>
<dbReference type="AlphaFoldDB" id="A0A2N9VY63"/>
<evidence type="ECO:0000256" key="2">
    <source>
        <dbReference type="ARBA" id="ARBA00007639"/>
    </source>
</evidence>
<dbReference type="InterPro" id="IPR028082">
    <property type="entry name" value="Peripla_BP_I"/>
</dbReference>
<feature type="signal peptide" evidence="4">
    <location>
        <begin position="1"/>
        <end position="21"/>
    </location>
</feature>
<dbReference type="GO" id="GO:0030246">
    <property type="term" value="F:carbohydrate binding"/>
    <property type="evidence" value="ECO:0007669"/>
    <property type="project" value="UniProtKB-ARBA"/>
</dbReference>
<dbReference type="InterPro" id="IPR006311">
    <property type="entry name" value="TAT_signal"/>
</dbReference>
<evidence type="ECO:0000313" key="6">
    <source>
        <dbReference type="EMBL" id="PIO44431.1"/>
    </source>
</evidence>
<proteinExistence type="inferred from homology"/>
<organism evidence="6 7">
    <name type="scientific">Phyllobacterium zundukense</name>
    <dbReference type="NCBI Taxonomy" id="1867719"/>
    <lineage>
        <taxon>Bacteria</taxon>
        <taxon>Pseudomonadati</taxon>
        <taxon>Pseudomonadota</taxon>
        <taxon>Alphaproteobacteria</taxon>
        <taxon>Hyphomicrobiales</taxon>
        <taxon>Phyllobacteriaceae</taxon>
        <taxon>Phyllobacterium</taxon>
    </lineage>
</organism>
<keyword evidence="3 4" id="KW-0732">Signal</keyword>
<dbReference type="Gene3D" id="3.40.50.2300">
    <property type="match status" value="2"/>
</dbReference>
<evidence type="ECO:0000256" key="1">
    <source>
        <dbReference type="ARBA" id="ARBA00004196"/>
    </source>
</evidence>
<dbReference type="Proteomes" id="UP000232163">
    <property type="component" value="Unassembled WGS sequence"/>
</dbReference>
<dbReference type="RefSeq" id="WP_100002369.1">
    <property type="nucleotide sequence ID" value="NZ_CP017942.1"/>
</dbReference>
<comment type="caution">
    <text evidence="6">The sequence shown here is derived from an EMBL/GenBank/DDBJ whole genome shotgun (WGS) entry which is preliminary data.</text>
</comment>
<evidence type="ECO:0000256" key="3">
    <source>
        <dbReference type="ARBA" id="ARBA00022729"/>
    </source>
</evidence>
<evidence type="ECO:0000259" key="5">
    <source>
        <dbReference type="Pfam" id="PF13407"/>
    </source>
</evidence>
<comment type="subcellular location">
    <subcellularLocation>
        <location evidence="1">Cell envelope</location>
    </subcellularLocation>
</comment>
<dbReference type="PANTHER" id="PTHR46847">
    <property type="entry name" value="D-ALLOSE-BINDING PERIPLASMIC PROTEIN-RELATED"/>
    <property type="match status" value="1"/>
</dbReference>
<dbReference type="InterPro" id="IPR025997">
    <property type="entry name" value="SBP_2_dom"/>
</dbReference>
<dbReference type="EMBL" id="MZMT01000032">
    <property type="protein sequence ID" value="PIO44431.1"/>
    <property type="molecule type" value="Genomic_DNA"/>
</dbReference>
<dbReference type="PROSITE" id="PS51318">
    <property type="entry name" value="TAT"/>
    <property type="match status" value="1"/>
</dbReference>
<sequence length="331" mass="34751">MLNRRRFLSKFALAVSALSLAVGFGMPLPAANAEGLKIGFSQVTLQSPFYVQLKTGAEAAAKAGGDTLVFLDANGDVSKQNNDIQDLITQGVNALIINPVNPDAVVPSLEAAIAAGIPVITVDRSVNGKGVTAHVGRDNKKMGQMVGEAVVARLKADGVEKAKIIEIQGDAGGAVMMDRRDGFHAALEGSGHTIVEGPYAEYIRANAVTAMQDLLQANPDVKVVYAHNDDMALGALQVLKENNRNDVLVAGVDGLSEALTIIAEGGNYIASTLNDPKYLGDVTIQVAREAAAKKEVAKFVDAGSTLVTSKNVADFPREGLFAEYRPQVLGQ</sequence>
<gene>
    <name evidence="6" type="ORF">B5P45_12990</name>
</gene>
<dbReference type="OrthoDB" id="9813037at2"/>
<evidence type="ECO:0000313" key="7">
    <source>
        <dbReference type="Proteomes" id="UP000232163"/>
    </source>
</evidence>
<protein>
    <submittedName>
        <fullName evidence="6">Sugar ABC transporter substrate-binding protein</fullName>
    </submittedName>
</protein>
<dbReference type="SUPFAM" id="SSF53822">
    <property type="entry name" value="Periplasmic binding protein-like I"/>
    <property type="match status" value="1"/>
</dbReference>
<reference evidence="7" key="1">
    <citation type="journal article" date="2017" name="Int J Environ Stud">
        <title>Does the Miocene-Pliocene relict legume Oxytropis triphylla form nitrogen-fixing nodules with a combination of bacterial strains?</title>
        <authorList>
            <person name="Safronova V."/>
            <person name="Belimov A."/>
            <person name="Sazanova A."/>
            <person name="Kuznetsova I."/>
            <person name="Popova J."/>
            <person name="Andronov E."/>
            <person name="Verkhozina A."/>
            <person name="Tikhonovich I."/>
        </authorList>
    </citation>
    <scope>NUCLEOTIDE SEQUENCE [LARGE SCALE GENOMIC DNA]</scope>
    <source>
        <strain evidence="7">Tri-38</strain>
    </source>
</reference>
<dbReference type="KEGG" id="pht:BLM14_23435"/>
<keyword evidence="7" id="KW-1185">Reference proteome</keyword>
<name>A0A2N9VY63_9HYPH</name>
<comment type="similarity">
    <text evidence="2">Belongs to the bacterial solute-binding protein 2 family.</text>
</comment>
<accession>A0A2N9VY63</accession>
<feature type="chain" id="PRO_5014614890" evidence="4">
    <location>
        <begin position="22"/>
        <end position="331"/>
    </location>
</feature>
<dbReference type="GO" id="GO:0030313">
    <property type="term" value="C:cell envelope"/>
    <property type="evidence" value="ECO:0007669"/>
    <property type="project" value="UniProtKB-SubCell"/>
</dbReference>
<feature type="domain" description="Periplasmic binding protein" evidence="5">
    <location>
        <begin position="38"/>
        <end position="294"/>
    </location>
</feature>